<dbReference type="EMBL" id="JAPFFF010000012">
    <property type="protein sequence ID" value="KAK8876016.1"/>
    <property type="molecule type" value="Genomic_DNA"/>
</dbReference>
<evidence type="ECO:0000256" key="1">
    <source>
        <dbReference type="SAM" id="Coils"/>
    </source>
</evidence>
<feature type="coiled-coil region" evidence="1">
    <location>
        <begin position="256"/>
        <end position="283"/>
    </location>
</feature>
<dbReference type="Proteomes" id="UP001470230">
    <property type="component" value="Unassembled WGS sequence"/>
</dbReference>
<reference evidence="2 3" key="1">
    <citation type="submission" date="2024-04" db="EMBL/GenBank/DDBJ databases">
        <title>Tritrichomonas musculus Genome.</title>
        <authorList>
            <person name="Alves-Ferreira E."/>
            <person name="Grigg M."/>
            <person name="Lorenzi H."/>
            <person name="Galac M."/>
        </authorList>
    </citation>
    <scope>NUCLEOTIDE SEQUENCE [LARGE SCALE GENOMIC DNA]</scope>
    <source>
        <strain evidence="2 3">EAF2021</strain>
    </source>
</reference>
<accession>A0ABR2JDJ1</accession>
<comment type="caution">
    <text evidence="2">The sequence shown here is derived from an EMBL/GenBank/DDBJ whole genome shotgun (WGS) entry which is preliminary data.</text>
</comment>
<feature type="coiled-coil region" evidence="1">
    <location>
        <begin position="90"/>
        <end position="223"/>
    </location>
</feature>
<proteinExistence type="predicted"/>
<keyword evidence="1" id="KW-0175">Coiled coil</keyword>
<organism evidence="2 3">
    <name type="scientific">Tritrichomonas musculus</name>
    <dbReference type="NCBI Taxonomy" id="1915356"/>
    <lineage>
        <taxon>Eukaryota</taxon>
        <taxon>Metamonada</taxon>
        <taxon>Parabasalia</taxon>
        <taxon>Tritrichomonadida</taxon>
        <taxon>Tritrichomonadidae</taxon>
        <taxon>Tritrichomonas</taxon>
    </lineage>
</organism>
<protein>
    <submittedName>
        <fullName evidence="2">Uncharacterized protein</fullName>
    </submittedName>
</protein>
<sequence>MEKLLKEAEKIIQMNTPPKVCRLYNNKKREILFGPFSDIIITLQSDNKKLSEQFKLKSSEVQPKNLQSSIKKSLISILTEQLHTKIDDPNKNLNELYDLLLEKVQNQEKDKRKDIQRYRNNIIKFDKKIEESKNVSIQKSPPPIDNRTQLIQTLKKNQTNLNMMKKNLNNMISENNQFSSKIKKIQAFIQKKSKESEDKKENYKRIKNKIQDLAEYKQKLSTELIEVNESVQKTILLQRFGPGILSEGKMPKIEQIMNLKKEIIQLKEEKEKLENKKREKIINSIKQSQKNLNRHSSPIIQ</sequence>
<name>A0ABR2JDJ1_9EUKA</name>
<evidence type="ECO:0000313" key="2">
    <source>
        <dbReference type="EMBL" id="KAK8876016.1"/>
    </source>
</evidence>
<gene>
    <name evidence="2" type="ORF">M9Y10_006199</name>
</gene>
<evidence type="ECO:0000313" key="3">
    <source>
        <dbReference type="Proteomes" id="UP001470230"/>
    </source>
</evidence>
<keyword evidence="3" id="KW-1185">Reference proteome</keyword>